<accession>A0A2U3D6I0</accession>
<protein>
    <submittedName>
        <fullName evidence="2">Uncharacterized protein</fullName>
    </submittedName>
</protein>
<sequence>MNLLRTLTISLLLTSALMIVDARFLLRPALHKGLSAANTDKQSTASSTAKPLTHREWPKHRARASQTQQLHSLSPFINNGEKLTRESIQLRKFPYPYDAMLAITSDTDGMTLQKFELIHRFLNTKEDTPLGRGLGLDVGDSFFFFIGTDRPGFLDKSLHTVWQDQMSYFYRLSPNLLHDAKEIIFYSKVGWIDSLHSLGDFSMMDSHATLFQRHFAEIAMNALKENHLQYAVWINHGNESNVGNFGNPDSNYQQGDLPASPYYIADLMLKSGVKFIWTRRDSKFGERTMLYPIELRDGHKCWGFYRYTDDGYQPLLGVLWNWNPRQLHSQLSVQHLADLKLHHEYSIVAQHLGGNPNRMPFYGDNLKALIRLKQEYEQGHILVARTSRLLQYNEVQQYLHANVKIHDHHVIIAIDEVRDPVLGTYRPTLEQLRGITFYTPNPFATSLQIGTNLVSQSQLTYNPPDSTGLPSLSIKWWPADVTDYTKQAPHNRSHAQTVKIDKNWLPRINEDNLPWIFKEDHL</sequence>
<gene>
    <name evidence="2" type="ORF">BM613_11635</name>
</gene>
<evidence type="ECO:0000313" key="2">
    <source>
        <dbReference type="EMBL" id="PWI56879.1"/>
    </source>
</evidence>
<evidence type="ECO:0000256" key="1">
    <source>
        <dbReference type="SAM" id="MobiDB-lite"/>
    </source>
</evidence>
<organism evidence="2 3">
    <name type="scientific">Sulfoacidibacillus thermotolerans</name>
    <name type="common">Acidibacillus sulfuroxidans</name>
    <dbReference type="NCBI Taxonomy" id="1765684"/>
    <lineage>
        <taxon>Bacteria</taxon>
        <taxon>Bacillati</taxon>
        <taxon>Bacillota</taxon>
        <taxon>Bacilli</taxon>
        <taxon>Bacillales</taxon>
        <taxon>Alicyclobacillaceae</taxon>
        <taxon>Sulfoacidibacillus</taxon>
    </lineage>
</organism>
<dbReference type="EMBL" id="MPDK01000024">
    <property type="protein sequence ID" value="PWI56879.1"/>
    <property type="molecule type" value="Genomic_DNA"/>
</dbReference>
<feature type="region of interest" description="Disordered" evidence="1">
    <location>
        <begin position="36"/>
        <end position="64"/>
    </location>
</feature>
<reference evidence="2 3" key="1">
    <citation type="submission" date="2016-11" db="EMBL/GenBank/DDBJ databases">
        <title>Comparative genomics of Acidibacillus ferroxidans species.</title>
        <authorList>
            <person name="Oliveira G."/>
            <person name="Nunes G."/>
            <person name="Oliveira R."/>
            <person name="Araujo F."/>
            <person name="Salim A."/>
            <person name="Scholte L."/>
            <person name="Morais D."/>
            <person name="Nancucheo I."/>
            <person name="Johnson D.B."/>
            <person name="Grail B."/>
            <person name="Bittencourt J."/>
            <person name="Valadares R."/>
        </authorList>
    </citation>
    <scope>NUCLEOTIDE SEQUENCE [LARGE SCALE GENOMIC DNA]</scope>
    <source>
        <strain evidence="2 3">Y002</strain>
    </source>
</reference>
<feature type="compositionally biased region" description="Polar residues" evidence="1">
    <location>
        <begin position="36"/>
        <end position="50"/>
    </location>
</feature>
<dbReference type="RefSeq" id="WP_109431376.1">
    <property type="nucleotide sequence ID" value="NZ_MPDK01000024.1"/>
</dbReference>
<dbReference type="Proteomes" id="UP000245380">
    <property type="component" value="Unassembled WGS sequence"/>
</dbReference>
<evidence type="ECO:0000313" key="3">
    <source>
        <dbReference type="Proteomes" id="UP000245380"/>
    </source>
</evidence>
<keyword evidence="3" id="KW-1185">Reference proteome</keyword>
<dbReference type="OrthoDB" id="5540948at2"/>
<name>A0A2U3D6I0_SULT2</name>
<comment type="caution">
    <text evidence="2">The sequence shown here is derived from an EMBL/GenBank/DDBJ whole genome shotgun (WGS) entry which is preliminary data.</text>
</comment>
<proteinExistence type="predicted"/>
<dbReference type="AlphaFoldDB" id="A0A2U3D6I0"/>